<feature type="compositionally biased region" description="Basic and acidic residues" evidence="6">
    <location>
        <begin position="886"/>
        <end position="895"/>
    </location>
</feature>
<name>A8X4V7_CAEBR</name>
<evidence type="ECO:0000313" key="10">
    <source>
        <dbReference type="WormBase" id="CBG07389a"/>
    </source>
</evidence>
<evidence type="ECO:0000256" key="3">
    <source>
        <dbReference type="ARBA" id="ARBA00022679"/>
    </source>
</evidence>
<keyword evidence="5" id="KW-0175">Coiled coil</keyword>
<feature type="compositionally biased region" description="Low complexity" evidence="6">
    <location>
        <begin position="772"/>
        <end position="790"/>
    </location>
</feature>
<dbReference type="FunFam" id="1.10.510.10:FF:001298">
    <property type="entry name" value="STE20-like kinase"/>
    <property type="match status" value="1"/>
</dbReference>
<dbReference type="Pfam" id="PF12474">
    <property type="entry name" value="PKK"/>
    <property type="match status" value="2"/>
</dbReference>
<feature type="compositionally biased region" description="Low complexity" evidence="6">
    <location>
        <begin position="697"/>
        <end position="713"/>
    </location>
</feature>
<evidence type="ECO:0000313" key="9">
    <source>
        <dbReference type="Proteomes" id="UP000008549"/>
    </source>
</evidence>
<keyword evidence="3" id="KW-0808">Transferase</keyword>
<dbReference type="GO" id="GO:0005737">
    <property type="term" value="C:cytoplasm"/>
    <property type="evidence" value="ECO:0000318"/>
    <property type="project" value="GO_Central"/>
</dbReference>
<evidence type="ECO:0000256" key="4">
    <source>
        <dbReference type="ARBA" id="ARBA00022777"/>
    </source>
</evidence>
<keyword evidence="2" id="KW-0597">Phosphoprotein</keyword>
<keyword evidence="1" id="KW-0723">Serine/threonine-protein kinase</keyword>
<dbReference type="FunFam" id="3.30.200.20:FF:000353">
    <property type="entry name" value="Sterile20-like kinase, isoform B"/>
    <property type="match status" value="1"/>
</dbReference>
<gene>
    <name evidence="10" type="primary">gck-4</name>
    <name evidence="8" type="synonym">Cbr-gck-4</name>
    <name evidence="10" type="ORF">CBG07389</name>
    <name evidence="8" type="ORF">CBG_07389</name>
</gene>
<evidence type="ECO:0000313" key="8">
    <source>
        <dbReference type="EMBL" id="CAP27667.2"/>
    </source>
</evidence>
<feature type="compositionally biased region" description="Pro residues" evidence="6">
    <location>
        <begin position="361"/>
        <end position="372"/>
    </location>
</feature>
<dbReference type="InterPro" id="IPR000719">
    <property type="entry name" value="Prot_kinase_dom"/>
</dbReference>
<dbReference type="CDD" id="cd06611">
    <property type="entry name" value="STKc_SLK_like"/>
    <property type="match status" value="1"/>
</dbReference>
<feature type="region of interest" description="Disordered" evidence="6">
    <location>
        <begin position="599"/>
        <end position="726"/>
    </location>
</feature>
<protein>
    <submittedName>
        <fullName evidence="8">Protein CBR-GCK-4</fullName>
    </submittedName>
</protein>
<dbReference type="Pfam" id="PF00069">
    <property type="entry name" value="Pkinase"/>
    <property type="match status" value="1"/>
</dbReference>
<sequence>MAFLNKVKNLFRANTTEKKLPSYIQDNVNPRDHWNIIGELGDGAFGKVEKAVSRTDPKLFAASKSIEIQEGEELEDFLVEIEILSECKGHPVMLGLYSTYFFENKLTMLLEFCGGGAVDNIMLELGHPLKEDQIRYIGYYVCDALKWLHSQNVIHRDLKAGNILLTNDGQVRLADFGVSAKLKSEREKRDTFIGTPYWMAPEVMACETFKDQPYDCISDIWSFGITLIEMAQCEPPHSDVSVMRVIIKVQKSEPPTLLQPSHWTKTFSDILAKCLVKDPRYRPNATAIFEHPWFNNAPSKRKMIMDLLTEMNADVQEELIIDGDEESVAGSDENSQRRGDSWSSASESPRPATTEGFKVPVLPPNIETPPPDTPHKKRAAPPPPQEAKAAQESPVLNGKSDNSSYAEFSFSNSNTFSEGNAEFSTPSSNKSSVHLSTPAVLSLNTSGSPSSGASEFVSPRREALSILDELTTTLDDEQSSNYFNSPRSERQSPRQSPSQSPQKEQKQDSTVQHSIRDTIMANRARPSLSPQLRRKLHSDTRGWFLIFNVFLDLSPSNSSSSFEESVNLSFHKLEPADHAGYIVAKQQMEKVTATMQERAIAHAQSQDRLSDTSSEKLRQSASSEGTASPKRISKERSSSPHGQPETVFKKPSQDMSTSFTARDSPFGKSELTVSATSTPAKIRAAPQRAESNHSVRTSTSSNSIPHHSASSSTDFVPTPIPAQPEYFDIPKHHYQKDKTTPPPEPPVDYEGNAKENAAPVPVQKILQPAVPAPSTSTAGSKASTSTAAKPLGGRRDGNRQTITKKTRTYMIDGVQVTSTTVHVLGVKDDKVQRKQQLHDLRRLQRDEARQKQELQAEGIKLVDEQARKFVSEQTNLTRTSELEMDAMERRQRKEIEDTEGSQEQELRNAQKRLRIEQEKDMRAFKERLKQEMKIFKQELTMLSKVQRKDALKQRKEQIEHEHQLKEKDFLIQLQQNAEAMLQRMAEKHKERMASIEKQFLMQKHNLLRAKENNIWELEDKQMRENLISQHSRFVLHRKLFKDEYYLLRTQMLARHQREMAQIEKNHQEEEEELIRALTNDRKKLPKMLRAETKTRSVMFKESLRISATNMSNAEMQERIRRFDEQEALRMRNALEEHDAKSQKKLQASRNVVELDEMQNEKRKQLLEKERNTMKEHEAKYHEMREMWQENLIARKTVLEEKFEDELSKQEVFYGMSYTPSQASTLSGRHMP</sequence>
<dbReference type="STRING" id="6238.A8X4V7"/>
<dbReference type="InterPro" id="IPR008271">
    <property type="entry name" value="Ser/Thr_kinase_AS"/>
</dbReference>
<dbReference type="Gene3D" id="1.10.510.10">
    <property type="entry name" value="Transferase(Phosphotransferase) domain 1"/>
    <property type="match status" value="1"/>
</dbReference>
<keyword evidence="4" id="KW-0418">Kinase</keyword>
<organism evidence="8 9">
    <name type="scientific">Caenorhabditis briggsae</name>
    <dbReference type="NCBI Taxonomy" id="6238"/>
    <lineage>
        <taxon>Eukaryota</taxon>
        <taxon>Metazoa</taxon>
        <taxon>Ecdysozoa</taxon>
        <taxon>Nematoda</taxon>
        <taxon>Chromadorea</taxon>
        <taxon>Rhabditida</taxon>
        <taxon>Rhabditina</taxon>
        <taxon>Rhabditomorpha</taxon>
        <taxon>Rhabditoidea</taxon>
        <taxon>Rhabditidae</taxon>
        <taxon>Peloderinae</taxon>
        <taxon>Caenorhabditis</taxon>
    </lineage>
</organism>
<evidence type="ECO:0000256" key="6">
    <source>
        <dbReference type="SAM" id="MobiDB-lite"/>
    </source>
</evidence>
<dbReference type="eggNOG" id="KOG0579">
    <property type="taxonomic scope" value="Eukaryota"/>
</dbReference>
<dbReference type="InterPro" id="IPR022165">
    <property type="entry name" value="PKK"/>
</dbReference>
<dbReference type="PANTHER" id="PTHR46538">
    <property type="entry name" value="PROTEIN KINASE DOMAIN-CONTAINING PROTEIN"/>
    <property type="match status" value="1"/>
</dbReference>
<feature type="domain" description="Protein kinase" evidence="7">
    <location>
        <begin position="34"/>
        <end position="294"/>
    </location>
</feature>
<dbReference type="InterPro" id="IPR011009">
    <property type="entry name" value="Kinase-like_dom_sf"/>
</dbReference>
<dbReference type="SUPFAM" id="SSF56112">
    <property type="entry name" value="Protein kinase-like (PK-like)"/>
    <property type="match status" value="1"/>
</dbReference>
<dbReference type="FunCoup" id="A8X4V7">
    <property type="interactions" value="2373"/>
</dbReference>
<dbReference type="InterPro" id="IPR051585">
    <property type="entry name" value="STE20_Ser/Thr_Kinases"/>
</dbReference>
<dbReference type="GO" id="GO:0004674">
    <property type="term" value="F:protein serine/threonine kinase activity"/>
    <property type="evidence" value="ECO:0000318"/>
    <property type="project" value="GO_Central"/>
</dbReference>
<dbReference type="GO" id="GO:0005524">
    <property type="term" value="F:ATP binding"/>
    <property type="evidence" value="ECO:0007669"/>
    <property type="project" value="InterPro"/>
</dbReference>
<reference evidence="8 9" key="1">
    <citation type="journal article" date="2003" name="PLoS Biol.">
        <title>The genome sequence of Caenorhabditis briggsae: a platform for comparative genomics.</title>
        <authorList>
            <person name="Stein L.D."/>
            <person name="Bao Z."/>
            <person name="Blasiar D."/>
            <person name="Blumenthal T."/>
            <person name="Brent M.R."/>
            <person name="Chen N."/>
            <person name="Chinwalla A."/>
            <person name="Clarke L."/>
            <person name="Clee C."/>
            <person name="Coghlan A."/>
            <person name="Coulson A."/>
            <person name="D'Eustachio P."/>
            <person name="Fitch D.H."/>
            <person name="Fulton L.A."/>
            <person name="Fulton R.E."/>
            <person name="Griffiths-Jones S."/>
            <person name="Harris T.W."/>
            <person name="Hillier L.W."/>
            <person name="Kamath R."/>
            <person name="Kuwabara P.E."/>
            <person name="Mardis E.R."/>
            <person name="Marra M.A."/>
            <person name="Miner T.L."/>
            <person name="Minx P."/>
            <person name="Mullikin J.C."/>
            <person name="Plumb R.W."/>
            <person name="Rogers J."/>
            <person name="Schein J.E."/>
            <person name="Sohrmann M."/>
            <person name="Spieth J."/>
            <person name="Stajich J.E."/>
            <person name="Wei C."/>
            <person name="Willey D."/>
            <person name="Wilson R.K."/>
            <person name="Durbin R."/>
            <person name="Waterston R.H."/>
        </authorList>
    </citation>
    <scope>NUCLEOTIDE SEQUENCE [LARGE SCALE GENOMIC DNA]</scope>
    <source>
        <strain evidence="8 9">AF16</strain>
    </source>
</reference>
<evidence type="ECO:0000256" key="1">
    <source>
        <dbReference type="ARBA" id="ARBA00022527"/>
    </source>
</evidence>
<feature type="region of interest" description="Disordered" evidence="6">
    <location>
        <begin position="475"/>
        <end position="512"/>
    </location>
</feature>
<accession>A8X4V7</accession>
<feature type="region of interest" description="Disordered" evidence="6">
    <location>
        <begin position="878"/>
        <end position="906"/>
    </location>
</feature>
<feature type="compositionally biased region" description="Low complexity" evidence="6">
    <location>
        <begin position="493"/>
        <end position="502"/>
    </location>
</feature>
<dbReference type="PROSITE" id="PS50011">
    <property type="entry name" value="PROTEIN_KINASE_DOM"/>
    <property type="match status" value="1"/>
</dbReference>
<dbReference type="Gene3D" id="3.30.200.20">
    <property type="entry name" value="Phosphorylase Kinase, domain 1"/>
    <property type="match status" value="1"/>
</dbReference>
<dbReference type="GO" id="GO:0035556">
    <property type="term" value="P:intracellular signal transduction"/>
    <property type="evidence" value="ECO:0000318"/>
    <property type="project" value="GO_Central"/>
</dbReference>
<dbReference type="OMA" id="DESCADS"/>
<dbReference type="HOGENOM" id="CLU_001965_1_1_1"/>
<feature type="compositionally biased region" description="Polar residues" evidence="6">
    <location>
        <begin position="422"/>
        <end position="435"/>
    </location>
</feature>
<feature type="region of interest" description="Disordered" evidence="6">
    <location>
        <begin position="770"/>
        <end position="801"/>
    </location>
</feature>
<feature type="region of interest" description="Disordered" evidence="6">
    <location>
        <begin position="324"/>
        <end position="436"/>
    </location>
</feature>
<dbReference type="SMART" id="SM00220">
    <property type="entry name" value="S_TKc"/>
    <property type="match status" value="1"/>
</dbReference>
<dbReference type="PANTHER" id="PTHR46538:SF3">
    <property type="entry name" value="PROTEIN KINASE DOMAIN-CONTAINING PROTEIN"/>
    <property type="match status" value="1"/>
</dbReference>
<feature type="compositionally biased region" description="Low complexity" evidence="6">
    <location>
        <begin position="408"/>
        <end position="417"/>
    </location>
</feature>
<keyword evidence="9" id="KW-1185">Reference proteome</keyword>
<dbReference type="WormBase" id="CBG07389a">
    <property type="protein sequence ID" value="CBP44774"/>
    <property type="gene ID" value="WBGene00029452"/>
    <property type="gene designation" value="Cbr-gck-4"/>
</dbReference>
<dbReference type="Proteomes" id="UP000008549">
    <property type="component" value="Unassembled WGS sequence"/>
</dbReference>
<evidence type="ECO:0000259" key="7">
    <source>
        <dbReference type="PROSITE" id="PS50011"/>
    </source>
</evidence>
<evidence type="ECO:0000256" key="2">
    <source>
        <dbReference type="ARBA" id="ARBA00022553"/>
    </source>
</evidence>
<proteinExistence type="predicted"/>
<dbReference type="InParanoid" id="A8X4V7"/>
<reference evidence="8 9" key="2">
    <citation type="journal article" date="2011" name="PLoS Genet.">
        <title>Caenorhabditis briggsae recombinant inbred line genotypes reveal inter-strain incompatibility and the evolution of recombination.</title>
        <authorList>
            <person name="Ross J.A."/>
            <person name="Koboldt D.C."/>
            <person name="Staisch J.E."/>
            <person name="Chamberlin H.M."/>
            <person name="Gupta B.P."/>
            <person name="Miller R.D."/>
            <person name="Baird S.E."/>
            <person name="Haag E.S."/>
        </authorList>
    </citation>
    <scope>NUCLEOTIDE SEQUENCE [LARGE SCALE GENOMIC DNA]</scope>
    <source>
        <strain evidence="8 9">AF16</strain>
    </source>
</reference>
<feature type="compositionally biased region" description="Basic and acidic residues" evidence="6">
    <location>
        <begin position="608"/>
        <end position="618"/>
    </location>
</feature>
<feature type="coiled-coil region" evidence="5">
    <location>
        <begin position="1159"/>
        <end position="1186"/>
    </location>
</feature>
<evidence type="ECO:0000256" key="5">
    <source>
        <dbReference type="SAM" id="Coils"/>
    </source>
</evidence>
<dbReference type="PROSITE" id="PS00108">
    <property type="entry name" value="PROTEIN_KINASE_ST"/>
    <property type="match status" value="1"/>
</dbReference>
<dbReference type="EMBL" id="HE601041">
    <property type="protein sequence ID" value="CAP27667.2"/>
    <property type="molecule type" value="Genomic_DNA"/>
</dbReference>
<dbReference type="AlphaFoldDB" id="A8X4V7"/>
<feature type="coiled-coil region" evidence="5">
    <location>
        <begin position="1052"/>
        <end position="1079"/>
    </location>
</feature>